<dbReference type="EMBL" id="RDQH01000335">
    <property type="protein sequence ID" value="RXH89081.1"/>
    <property type="molecule type" value="Genomic_DNA"/>
</dbReference>
<sequence length="73" mass="8079">MDMIKKVILDYYTIHKFHNLPVSQFTRIITLLKASDKPSGQQGFVNVTNGDTISIVLAAGSNQVVVVQDVVFD</sequence>
<dbReference type="Proteomes" id="UP000290289">
    <property type="component" value="Chromosome 9"/>
</dbReference>
<organism evidence="1 2">
    <name type="scientific">Malus domestica</name>
    <name type="common">Apple</name>
    <name type="synonym">Pyrus malus</name>
    <dbReference type="NCBI Taxonomy" id="3750"/>
    <lineage>
        <taxon>Eukaryota</taxon>
        <taxon>Viridiplantae</taxon>
        <taxon>Streptophyta</taxon>
        <taxon>Embryophyta</taxon>
        <taxon>Tracheophyta</taxon>
        <taxon>Spermatophyta</taxon>
        <taxon>Magnoliopsida</taxon>
        <taxon>eudicotyledons</taxon>
        <taxon>Gunneridae</taxon>
        <taxon>Pentapetalae</taxon>
        <taxon>rosids</taxon>
        <taxon>fabids</taxon>
        <taxon>Rosales</taxon>
        <taxon>Rosaceae</taxon>
        <taxon>Amygdaloideae</taxon>
        <taxon>Maleae</taxon>
        <taxon>Malus</taxon>
    </lineage>
</organism>
<accession>A0A498J6L2</accession>
<evidence type="ECO:0000313" key="2">
    <source>
        <dbReference type="Proteomes" id="UP000290289"/>
    </source>
</evidence>
<protein>
    <submittedName>
        <fullName evidence="1">Uncharacterized protein</fullName>
    </submittedName>
</protein>
<evidence type="ECO:0000313" key="1">
    <source>
        <dbReference type="EMBL" id="RXH89081.1"/>
    </source>
</evidence>
<name>A0A498J6L2_MALDO</name>
<proteinExistence type="predicted"/>
<reference evidence="1 2" key="1">
    <citation type="submission" date="2018-10" db="EMBL/GenBank/DDBJ databases">
        <title>A high-quality apple genome assembly.</title>
        <authorList>
            <person name="Hu J."/>
        </authorList>
    </citation>
    <scope>NUCLEOTIDE SEQUENCE [LARGE SCALE GENOMIC DNA]</scope>
    <source>
        <strain evidence="2">cv. HFTH1</strain>
        <tissue evidence="1">Young leaf</tissue>
    </source>
</reference>
<dbReference type="AlphaFoldDB" id="A0A498J6L2"/>
<gene>
    <name evidence="1" type="ORF">DVH24_006059</name>
</gene>
<keyword evidence="2" id="KW-1185">Reference proteome</keyword>
<comment type="caution">
    <text evidence="1">The sequence shown here is derived from an EMBL/GenBank/DDBJ whole genome shotgun (WGS) entry which is preliminary data.</text>
</comment>